<feature type="domain" description="FtsK" evidence="5">
    <location>
        <begin position="362"/>
        <end position="546"/>
    </location>
</feature>
<dbReference type="PROSITE" id="PS50901">
    <property type="entry name" value="FTSK"/>
    <property type="match status" value="1"/>
</dbReference>
<evidence type="ECO:0000256" key="4">
    <source>
        <dbReference type="SAM" id="Phobius"/>
    </source>
</evidence>
<accession>A0ABN2UNK7</accession>
<dbReference type="InterPro" id="IPR050206">
    <property type="entry name" value="FtsK/SpoIIIE/SftA"/>
</dbReference>
<dbReference type="PANTHER" id="PTHR22683:SF1">
    <property type="entry name" value="TYPE VII SECRETION SYSTEM PROTEIN ESSC"/>
    <property type="match status" value="1"/>
</dbReference>
<dbReference type="InterPro" id="IPR027417">
    <property type="entry name" value="P-loop_NTPase"/>
</dbReference>
<comment type="caution">
    <text evidence="6">The sequence shown here is derived from an EMBL/GenBank/DDBJ whole genome shotgun (WGS) entry which is preliminary data.</text>
</comment>
<dbReference type="Gene3D" id="3.40.50.300">
    <property type="entry name" value="P-loop containing nucleotide triphosphate hydrolases"/>
    <property type="match status" value="2"/>
</dbReference>
<gene>
    <name evidence="6" type="ORF">GCM10009819_26650</name>
</gene>
<protein>
    <recommendedName>
        <fullName evidence="5">FtsK domain-containing protein</fullName>
    </recommendedName>
</protein>
<evidence type="ECO:0000256" key="1">
    <source>
        <dbReference type="ARBA" id="ARBA00022741"/>
    </source>
</evidence>
<keyword evidence="7" id="KW-1185">Reference proteome</keyword>
<dbReference type="SMART" id="SM00382">
    <property type="entry name" value="AAA"/>
    <property type="match status" value="2"/>
</dbReference>
<dbReference type="CDD" id="cd01127">
    <property type="entry name" value="TrwB_TraG_TraD_VirD4"/>
    <property type="match status" value="1"/>
</dbReference>
<feature type="transmembrane region" description="Helical" evidence="4">
    <location>
        <begin position="41"/>
        <end position="68"/>
    </location>
</feature>
<reference evidence="6 7" key="1">
    <citation type="journal article" date="2019" name="Int. J. Syst. Evol. Microbiol.">
        <title>The Global Catalogue of Microorganisms (GCM) 10K type strain sequencing project: providing services to taxonomists for standard genome sequencing and annotation.</title>
        <authorList>
            <consortium name="The Broad Institute Genomics Platform"/>
            <consortium name="The Broad Institute Genome Sequencing Center for Infectious Disease"/>
            <person name="Wu L."/>
            <person name="Ma J."/>
        </authorList>
    </citation>
    <scope>NUCLEOTIDE SEQUENCE [LARGE SCALE GENOMIC DNA]</scope>
    <source>
        <strain evidence="6 7">JCM 15672</strain>
    </source>
</reference>
<evidence type="ECO:0000313" key="7">
    <source>
        <dbReference type="Proteomes" id="UP001501196"/>
    </source>
</evidence>
<dbReference type="Pfam" id="PF01580">
    <property type="entry name" value="FtsK_SpoIIIE"/>
    <property type="match status" value="1"/>
</dbReference>
<evidence type="ECO:0000256" key="2">
    <source>
        <dbReference type="ARBA" id="ARBA00022840"/>
    </source>
</evidence>
<dbReference type="EMBL" id="BAAAPW010000004">
    <property type="protein sequence ID" value="GAA2040000.1"/>
    <property type="molecule type" value="Genomic_DNA"/>
</dbReference>
<evidence type="ECO:0000259" key="5">
    <source>
        <dbReference type="PROSITE" id="PS50901"/>
    </source>
</evidence>
<name>A0ABN2UNK7_9MICO</name>
<dbReference type="InterPro" id="IPR003593">
    <property type="entry name" value="AAA+_ATPase"/>
</dbReference>
<dbReference type="Proteomes" id="UP001501196">
    <property type="component" value="Unassembled WGS sequence"/>
</dbReference>
<proteinExistence type="predicted"/>
<keyword evidence="4" id="KW-0812">Transmembrane</keyword>
<dbReference type="InterPro" id="IPR002543">
    <property type="entry name" value="FtsK_dom"/>
</dbReference>
<organism evidence="6 7">
    <name type="scientific">Agromyces tropicus</name>
    <dbReference type="NCBI Taxonomy" id="555371"/>
    <lineage>
        <taxon>Bacteria</taxon>
        <taxon>Bacillati</taxon>
        <taxon>Actinomycetota</taxon>
        <taxon>Actinomycetes</taxon>
        <taxon>Micrococcales</taxon>
        <taxon>Microbacteriaceae</taxon>
        <taxon>Agromyces</taxon>
    </lineage>
</organism>
<keyword evidence="4" id="KW-0472">Membrane</keyword>
<dbReference type="SUPFAM" id="SSF52540">
    <property type="entry name" value="P-loop containing nucleoside triphosphate hydrolases"/>
    <property type="match status" value="2"/>
</dbReference>
<keyword evidence="1 3" id="KW-0547">Nucleotide-binding</keyword>
<keyword evidence="2 3" id="KW-0067">ATP-binding</keyword>
<keyword evidence="4" id="KW-1133">Transmembrane helix</keyword>
<dbReference type="PANTHER" id="PTHR22683">
    <property type="entry name" value="SPORULATION PROTEIN RELATED"/>
    <property type="match status" value="1"/>
</dbReference>
<sequence>MTGTAVPGATAPPLRLPPARPEPARAGFPWIASAAPVAGAVAIWAITGSALALLFAALGPLVAVAAMLDGRRTARRERRVRARERALALEHLRAELARRHEGERAAAWRAAPTARALPGIGAPAWRARPPAEVVVGSGAVPSRVVLEGSAGDDDELAALVVEAGRLDAAPVRVGLAHGLGFVGPPALARAAARAVVLQLAEAVHPAVASIVGHGGHWAWTGALPHRASGAGVVVIRIVEPGDPAMGESAELGPGGSPSEVLLAIAAHVGELPPGVRTAIEATTAVGARLVVEGGDVVPIEPELLSQAEAEAFAGRLAAIARRSGLAAASRAVPDAVRLADLLEPTAAVPGRSSLAATIGVGDGPVRVDLVDGPHAIVAGTSGSGKSEFLVSWIAAMAAGHPPERVAFLLVDFKGGAAFEPVAGLVHVTGTVTDLDADDASRAVTSLRAELRHRERVLAAAGARAIADLPDGVLLPRLVVVIDEFQAMIERFPELGAVVADLAARGRSLGVHLVLAAQRPNGVVREQVSANCGIRISLRVLERADSVAVVGVDAAASLDPSRPGRAIVDRGDGRPVEVQAALADADAIAAVAARHGDARPPRRPWLDRLPARIAVDDVDAALLAAPGGRAHRGIAGGHPTDDPPVAGGLVLGVADDPAEQRRSLAVWRPGADGPVLVLGMPGSGRSTLLDALAQQVGSRHGAGAVLRLGGPRSREWDDLIDLGGAGAGPASDTAAVRLVVVDDVDTRYDAWPDEYRLAAVEALQRLARRGRRGGPAFAASAGRATALAPGLRDAFTTHVLLRHPSRAELVHAGGDGALHRDAAPPGSGQWRGLRAQFVHAGAGAAGAACATAAGRAPTPTIAFPATGVVAVSTSRARVDAGLIARIAPWVEVIGLADGAAAAARAAAVLGPVPAGGAAVVVGDPDTWAANWSLAAAARTRADLVVHGGAAEYRALVRDPALPPLLDPERDQCWRLTPAGTVERLGWPTD</sequence>
<evidence type="ECO:0000313" key="6">
    <source>
        <dbReference type="EMBL" id="GAA2040000.1"/>
    </source>
</evidence>
<dbReference type="RefSeq" id="WP_344375048.1">
    <property type="nucleotide sequence ID" value="NZ_BAAAPW010000004.1"/>
</dbReference>
<feature type="binding site" evidence="3">
    <location>
        <begin position="379"/>
        <end position="386"/>
    </location>
    <ligand>
        <name>ATP</name>
        <dbReference type="ChEBI" id="CHEBI:30616"/>
    </ligand>
</feature>
<evidence type="ECO:0000256" key="3">
    <source>
        <dbReference type="PROSITE-ProRule" id="PRU00289"/>
    </source>
</evidence>